<evidence type="ECO:0000313" key="2">
    <source>
        <dbReference type="Proteomes" id="UP000054092"/>
    </source>
</evidence>
<name>A0A101HMX4_9BACT</name>
<evidence type="ECO:0000313" key="1">
    <source>
        <dbReference type="EMBL" id="KUK79679.1"/>
    </source>
</evidence>
<proteinExistence type="predicted"/>
<dbReference type="AlphaFoldDB" id="A0A101HMX4"/>
<dbReference type="Proteomes" id="UP000054092">
    <property type="component" value="Unassembled WGS sequence"/>
</dbReference>
<reference evidence="2" key="1">
    <citation type="journal article" date="2015" name="MBio">
        <title>Genome-Resolved Metagenomic Analysis Reveals Roles for Candidate Phyla and Other Microbial Community Members in Biogeochemical Transformations in Oil Reservoirs.</title>
        <authorList>
            <person name="Hu P."/>
            <person name="Tom L."/>
            <person name="Singh A."/>
            <person name="Thomas B.C."/>
            <person name="Baker B.J."/>
            <person name="Piceno Y.M."/>
            <person name="Andersen G.L."/>
            <person name="Banfield J.F."/>
        </authorList>
    </citation>
    <scope>NUCLEOTIDE SEQUENCE [LARGE SCALE GENOMIC DNA]</scope>
</reference>
<protein>
    <submittedName>
        <fullName evidence="1">Uncharacterized protein</fullName>
    </submittedName>
</protein>
<organism evidence="1 2">
    <name type="scientific">Mesotoga prima</name>
    <dbReference type="NCBI Taxonomy" id="1184387"/>
    <lineage>
        <taxon>Bacteria</taxon>
        <taxon>Thermotogati</taxon>
        <taxon>Thermotogota</taxon>
        <taxon>Thermotogae</taxon>
        <taxon>Kosmotogales</taxon>
        <taxon>Kosmotogaceae</taxon>
        <taxon>Mesotoga</taxon>
    </lineage>
</organism>
<gene>
    <name evidence="1" type="ORF">XD94_1319</name>
</gene>
<comment type="caution">
    <text evidence="1">The sequence shown here is derived from an EMBL/GenBank/DDBJ whole genome shotgun (WGS) entry which is preliminary data.</text>
</comment>
<feature type="non-terminal residue" evidence="1">
    <location>
        <position position="64"/>
    </location>
</feature>
<accession>A0A101HMX4</accession>
<sequence>MLLARFSVLGSFIRPDPVQTHHGMTLNRDFSGQALRNDSLRVIRNAPHPVILTKLLVRISILGV</sequence>
<dbReference type="EMBL" id="LGGP01000246">
    <property type="protein sequence ID" value="KUK79679.1"/>
    <property type="molecule type" value="Genomic_DNA"/>
</dbReference>